<feature type="coiled-coil region" evidence="1">
    <location>
        <begin position="291"/>
        <end position="318"/>
    </location>
</feature>
<keyword evidence="1" id="KW-0175">Coiled coil</keyword>
<keyword evidence="2" id="KW-0472">Membrane</keyword>
<proteinExistence type="predicted"/>
<sequence>MTKLIFSAAFLAGLGTLCWVGAGYLGGHLLALGITLLIAAFFLAGSWELLRYQRATKSLSLGLDALSSPPESLDAWVSPLPAPLRTVVRQRVEGQRAGLPGPVLASYLTGLLVLLGMLGTFLGMVVTLQGTGTALLGAEGLQAIRDALAAPVRGLGLAFGTSVAGVGASAALGLMAAMARRDRLGAAERLDLAMATHLRTFTPSHQREISLRLMEQQVGLMPELVERISACMAALESQQVALIDRLTADQTRFHANTESAYTGLAASVERTLTATAAQTAREAGAAIQPAVEAALAGLARESAQLQAAQAEQVRLNLDGMTARFNDAAAGMTSQWTDALATHQQTSEASGRALSTALEGFNVTFDARSTQLVDNLAERMDHQARALATRWDEALTLQSQNGAEQAAQQRQALHTVAQELEQAHIALQSRFAAQEDSRQAAWTQSLQSMAAALRDEWQQAGQRSAEQWRELGQTLASTGDGITQQLEAQARNTLQEIGALMQAASDAPRAAAEVIGELRQQLAESVARDNALLEARSRSFAEQEESRQAAWTASLQALATALRDEWQQAGERSAEQWQGLGDALARTGDAITQQLENQARNTLDEINALMQAAAEAPRAAGEVIGELRQQLADSVARDNALREERSRSFAEQEESRQAAWTSSLQTLAEALRNEWQQAGERSAQQWQGLGEAMARTGDSITQQLEAQARNTLSEINALMQAAAQAPQAAADVIVQLRQHLDDSVVRDNAMFEERHRSFADQQEARQSAWTDSLQTLATTLRDEWQQAGERSALQWQGLGETLARTGDSITQQLEAQAHNTLGEIRELMQAASEAPKSAAEVISELRQQLTTSLERDNAMLEERSQILQTLSTLLETVNRASTEQRGAIEALVETSSELMERASSRFADTVGTQLTQMDTVSAQLTGSAVEVASLGEAFGTGVQRFGESNEQLMAQLQVIEASLAKALARSDEQLDYYVAQAREVIELSTGAQKQIIDELRQLAAAREV</sequence>
<keyword evidence="5" id="KW-1185">Reference proteome</keyword>
<evidence type="ECO:0000313" key="4">
    <source>
        <dbReference type="EMBL" id="MET4576102.1"/>
    </source>
</evidence>
<evidence type="ECO:0000256" key="1">
    <source>
        <dbReference type="SAM" id="Coils"/>
    </source>
</evidence>
<comment type="caution">
    <text evidence="4">The sequence shown here is derived from an EMBL/GenBank/DDBJ whole genome shotgun (WGS) entry which is preliminary data.</text>
</comment>
<evidence type="ECO:0000259" key="3">
    <source>
        <dbReference type="Pfam" id="PF05650"/>
    </source>
</evidence>
<name>A0ABV2Q685_9BURK</name>
<feature type="transmembrane region" description="Helical" evidence="2">
    <location>
        <begin position="28"/>
        <end position="50"/>
    </location>
</feature>
<dbReference type="RefSeq" id="WP_354441980.1">
    <property type="nucleotide sequence ID" value="NZ_JBEPSH010000002.1"/>
</dbReference>
<gene>
    <name evidence="4" type="ORF">ABIE13_001202</name>
</gene>
<feature type="domain" description="DUF802" evidence="3">
    <location>
        <begin position="321"/>
        <end position="372"/>
    </location>
</feature>
<dbReference type="Pfam" id="PF05650">
    <property type="entry name" value="DUF802"/>
    <property type="match status" value="1"/>
</dbReference>
<accession>A0ABV2Q685</accession>
<organism evidence="4 5">
    <name type="scientific">Ottowia thiooxydans</name>
    <dbReference type="NCBI Taxonomy" id="219182"/>
    <lineage>
        <taxon>Bacteria</taxon>
        <taxon>Pseudomonadati</taxon>
        <taxon>Pseudomonadota</taxon>
        <taxon>Betaproteobacteria</taxon>
        <taxon>Burkholderiales</taxon>
        <taxon>Comamonadaceae</taxon>
        <taxon>Ottowia</taxon>
    </lineage>
</organism>
<dbReference type="Proteomes" id="UP001549320">
    <property type="component" value="Unassembled WGS sequence"/>
</dbReference>
<keyword evidence="2" id="KW-0812">Transmembrane</keyword>
<evidence type="ECO:0000313" key="5">
    <source>
        <dbReference type="Proteomes" id="UP001549320"/>
    </source>
</evidence>
<dbReference type="EMBL" id="JBEPSH010000002">
    <property type="protein sequence ID" value="MET4576102.1"/>
    <property type="molecule type" value="Genomic_DNA"/>
</dbReference>
<evidence type="ECO:0000256" key="2">
    <source>
        <dbReference type="SAM" id="Phobius"/>
    </source>
</evidence>
<dbReference type="InterPro" id="IPR008520">
    <property type="entry name" value="DUF802"/>
</dbReference>
<reference evidence="4 5" key="1">
    <citation type="submission" date="2024-06" db="EMBL/GenBank/DDBJ databases">
        <title>Sorghum-associated microbial communities from plants grown in Nebraska, USA.</title>
        <authorList>
            <person name="Schachtman D."/>
        </authorList>
    </citation>
    <scope>NUCLEOTIDE SEQUENCE [LARGE SCALE GENOMIC DNA]</scope>
    <source>
        <strain evidence="4 5">2709</strain>
    </source>
</reference>
<keyword evidence="2" id="KW-1133">Transmembrane helix</keyword>
<protein>
    <submittedName>
        <fullName evidence="4">Polyhydroxyalkanoate synthesis regulator phasin</fullName>
    </submittedName>
</protein>
<feature type="transmembrane region" description="Helical" evidence="2">
    <location>
        <begin position="155"/>
        <end position="179"/>
    </location>
</feature>
<feature type="transmembrane region" description="Helical" evidence="2">
    <location>
        <begin position="104"/>
        <end position="126"/>
    </location>
</feature>